<keyword evidence="2" id="KW-1185">Reference proteome</keyword>
<dbReference type="RefSeq" id="WP_417922295.1">
    <property type="nucleotide sequence ID" value="NZ_JBHSFS010000002.1"/>
</dbReference>
<dbReference type="EMBL" id="JBHSFS010000002">
    <property type="protein sequence ID" value="MFC4512215.1"/>
    <property type="molecule type" value="Genomic_DNA"/>
</dbReference>
<sequence>MNWLCEDMEASLAMVVGEAELGLLARAVVVAEILDDDGERTLTVLTTPGLTEWDSLGMCRYGAAAIEGSAAADFTNGTGE</sequence>
<evidence type="ECO:0000313" key="2">
    <source>
        <dbReference type="Proteomes" id="UP001595990"/>
    </source>
</evidence>
<comment type="caution">
    <text evidence="1">The sequence shown here is derived from an EMBL/GenBank/DDBJ whole genome shotgun (WGS) entry which is preliminary data.</text>
</comment>
<evidence type="ECO:0000313" key="1">
    <source>
        <dbReference type="EMBL" id="MFC4512215.1"/>
    </source>
</evidence>
<proteinExistence type="predicted"/>
<name>A0ABV9BD75_9ACTN</name>
<organism evidence="1 2">
    <name type="scientific">Streptomyces ehimensis</name>
    <dbReference type="NCBI Taxonomy" id="68195"/>
    <lineage>
        <taxon>Bacteria</taxon>
        <taxon>Bacillati</taxon>
        <taxon>Actinomycetota</taxon>
        <taxon>Actinomycetes</taxon>
        <taxon>Kitasatosporales</taxon>
        <taxon>Streptomycetaceae</taxon>
        <taxon>Streptomyces</taxon>
    </lineage>
</organism>
<reference evidence="2" key="1">
    <citation type="journal article" date="2019" name="Int. J. Syst. Evol. Microbiol.">
        <title>The Global Catalogue of Microorganisms (GCM) 10K type strain sequencing project: providing services to taxonomists for standard genome sequencing and annotation.</title>
        <authorList>
            <consortium name="The Broad Institute Genomics Platform"/>
            <consortium name="The Broad Institute Genome Sequencing Center for Infectious Disease"/>
            <person name="Wu L."/>
            <person name="Ma J."/>
        </authorList>
    </citation>
    <scope>NUCLEOTIDE SEQUENCE [LARGE SCALE GENOMIC DNA]</scope>
    <source>
        <strain evidence="2">CECT 8064</strain>
    </source>
</reference>
<protein>
    <submittedName>
        <fullName evidence="1">Uncharacterized protein</fullName>
    </submittedName>
</protein>
<accession>A0ABV9BD75</accession>
<dbReference type="Proteomes" id="UP001595990">
    <property type="component" value="Unassembled WGS sequence"/>
</dbReference>
<gene>
    <name evidence="1" type="ORF">ACFPEN_04620</name>
</gene>